<protein>
    <submittedName>
        <fullName evidence="1">Uncharacterized protein</fullName>
    </submittedName>
</protein>
<organism evidence="1 2">
    <name type="scientific">Saonia flava</name>
    <dbReference type="NCBI Taxonomy" id="523696"/>
    <lineage>
        <taxon>Bacteria</taxon>
        <taxon>Pseudomonadati</taxon>
        <taxon>Bacteroidota</taxon>
        <taxon>Flavobacteriia</taxon>
        <taxon>Flavobacteriales</taxon>
        <taxon>Flavobacteriaceae</taxon>
        <taxon>Saonia</taxon>
    </lineage>
</organism>
<proteinExistence type="predicted"/>
<dbReference type="EMBL" id="JAATJJ010000002">
    <property type="protein sequence ID" value="NJB72041.1"/>
    <property type="molecule type" value="Genomic_DNA"/>
</dbReference>
<dbReference type="AlphaFoldDB" id="A0A846QUW7"/>
<sequence length="145" mass="16592">MKLTPLFLIFVGFVIYDIISSGKQSDFNQKYFEQLNLELSGTVTEVVPLEFGHDYGVITMDLKGENEKGYPELENQIIKKTNDGQTQLVVTNISEIKKNDSIFLLKRSFRLKRNGKFLKKEFVLGLPSSNVLNNPWKEIKGFLGK</sequence>
<comment type="caution">
    <text evidence="1">The sequence shown here is derived from an EMBL/GenBank/DDBJ whole genome shotgun (WGS) entry which is preliminary data.</text>
</comment>
<evidence type="ECO:0000313" key="1">
    <source>
        <dbReference type="EMBL" id="NJB72041.1"/>
    </source>
</evidence>
<evidence type="ECO:0000313" key="2">
    <source>
        <dbReference type="Proteomes" id="UP000590442"/>
    </source>
</evidence>
<reference evidence="1 2" key="1">
    <citation type="submission" date="2020-03" db="EMBL/GenBank/DDBJ databases">
        <title>Genomic Encyclopedia of Type Strains, Phase IV (KMG-IV): sequencing the most valuable type-strain genomes for metagenomic binning, comparative biology and taxonomic classification.</title>
        <authorList>
            <person name="Goeker M."/>
        </authorList>
    </citation>
    <scope>NUCLEOTIDE SEQUENCE [LARGE SCALE GENOMIC DNA]</scope>
    <source>
        <strain evidence="1 2">DSM 29762</strain>
    </source>
</reference>
<keyword evidence="2" id="KW-1185">Reference proteome</keyword>
<dbReference type="Proteomes" id="UP000590442">
    <property type="component" value="Unassembled WGS sequence"/>
</dbReference>
<gene>
    <name evidence="1" type="ORF">GGR42_002532</name>
</gene>
<accession>A0A846QUW7</accession>
<name>A0A846QUW7_9FLAO</name>
<dbReference type="RefSeq" id="WP_167964641.1">
    <property type="nucleotide sequence ID" value="NZ_JAATJJ010000002.1"/>
</dbReference>